<keyword evidence="8" id="KW-0175">Coiled coil</keyword>
<evidence type="ECO:0000256" key="10">
    <source>
        <dbReference type="SAM" id="Phobius"/>
    </source>
</evidence>
<proteinExistence type="inferred from homology"/>
<evidence type="ECO:0000256" key="8">
    <source>
        <dbReference type="ARBA" id="ARBA00023054"/>
    </source>
</evidence>
<dbReference type="CDD" id="cd15845">
    <property type="entry name" value="SNARE_syntaxin16"/>
    <property type="match status" value="1"/>
</dbReference>
<reference evidence="12 13" key="1">
    <citation type="submission" date="2024-10" db="EMBL/GenBank/DDBJ databases">
        <title>Updated reference genomes for cyclostephanoid diatoms.</title>
        <authorList>
            <person name="Roberts W.R."/>
            <person name="Alverson A.J."/>
        </authorList>
    </citation>
    <scope>NUCLEOTIDE SEQUENCE [LARGE SCALE GENOMIC DNA]</scope>
    <source>
        <strain evidence="12 13">AJA010-31</strain>
    </source>
</reference>
<feature type="domain" description="T-SNARE coiled-coil homology" evidence="11">
    <location>
        <begin position="222"/>
        <end position="284"/>
    </location>
</feature>
<evidence type="ECO:0000256" key="1">
    <source>
        <dbReference type="ARBA" id="ARBA00004409"/>
    </source>
</evidence>
<keyword evidence="3" id="KW-0813">Transport</keyword>
<dbReference type="SMART" id="SM00397">
    <property type="entry name" value="t_SNARE"/>
    <property type="match status" value="1"/>
</dbReference>
<dbReference type="AlphaFoldDB" id="A0ABD3Q4V9"/>
<dbReference type="PANTHER" id="PTHR19957">
    <property type="entry name" value="SYNTAXIN"/>
    <property type="match status" value="1"/>
</dbReference>
<keyword evidence="5" id="KW-0653">Protein transport</keyword>
<dbReference type="Proteomes" id="UP001530400">
    <property type="component" value="Unassembled WGS sequence"/>
</dbReference>
<accession>A0ABD3Q4V9</accession>
<evidence type="ECO:0000256" key="5">
    <source>
        <dbReference type="ARBA" id="ARBA00022927"/>
    </source>
</evidence>
<keyword evidence="13" id="KW-1185">Reference proteome</keyword>
<dbReference type="InterPro" id="IPR000727">
    <property type="entry name" value="T_SNARE_dom"/>
</dbReference>
<evidence type="ECO:0000256" key="4">
    <source>
        <dbReference type="ARBA" id="ARBA00022692"/>
    </source>
</evidence>
<evidence type="ECO:0000256" key="3">
    <source>
        <dbReference type="ARBA" id="ARBA00022448"/>
    </source>
</evidence>
<evidence type="ECO:0000313" key="13">
    <source>
        <dbReference type="Proteomes" id="UP001530400"/>
    </source>
</evidence>
<dbReference type="SUPFAM" id="SSF47661">
    <property type="entry name" value="t-snare proteins"/>
    <property type="match status" value="1"/>
</dbReference>
<organism evidence="12 13">
    <name type="scientific">Cyclotella atomus</name>
    <dbReference type="NCBI Taxonomy" id="382360"/>
    <lineage>
        <taxon>Eukaryota</taxon>
        <taxon>Sar</taxon>
        <taxon>Stramenopiles</taxon>
        <taxon>Ochrophyta</taxon>
        <taxon>Bacillariophyta</taxon>
        <taxon>Coscinodiscophyceae</taxon>
        <taxon>Thalassiosirophycidae</taxon>
        <taxon>Stephanodiscales</taxon>
        <taxon>Stephanodiscaceae</taxon>
        <taxon>Cyclotella</taxon>
    </lineage>
</organism>
<protein>
    <recommendedName>
        <fullName evidence="11">t-SNARE coiled-coil homology domain-containing protein</fullName>
    </recommendedName>
</protein>
<evidence type="ECO:0000256" key="6">
    <source>
        <dbReference type="ARBA" id="ARBA00022989"/>
    </source>
</evidence>
<dbReference type="Pfam" id="PF05739">
    <property type="entry name" value="SNARE"/>
    <property type="match status" value="1"/>
</dbReference>
<dbReference type="Gene3D" id="1.20.58.70">
    <property type="match status" value="1"/>
</dbReference>
<dbReference type="PROSITE" id="PS00914">
    <property type="entry name" value="SYNTAXIN"/>
    <property type="match status" value="1"/>
</dbReference>
<evidence type="ECO:0000313" key="12">
    <source>
        <dbReference type="EMBL" id="KAL3795077.1"/>
    </source>
</evidence>
<evidence type="ECO:0000256" key="7">
    <source>
        <dbReference type="ARBA" id="ARBA00023034"/>
    </source>
</evidence>
<dbReference type="InterPro" id="IPR045242">
    <property type="entry name" value="Syntaxin"/>
</dbReference>
<dbReference type="FunFam" id="1.20.5.110:FF:000081">
    <property type="entry name" value="Syntaxin 16"/>
    <property type="match status" value="1"/>
</dbReference>
<gene>
    <name evidence="12" type="ORF">ACHAWO_009240</name>
</gene>
<sequence>MASRDLTAAFIDRRTATNRRRRTEVGTLSSGGSKMAPFGISDKKHGIVDDHLLMEEGTDIYSSTLPPDWVSDVDAVNATIADIHSLMSELASMHASRIGTVFGRDLDAMEKQIERKTTEVTNLFRKAERYLQKVGNITKRAGGEEATVGANIQRSLAMQLQELSSDFRQKQRKYLGDVKAQKSGGLVESEERFGINLEDDGTLQNEFSFSTTQHLSVVDDLQSEIQSRDKEISQIAKSIEELGAIFKELAVLVIDQGTILDRIDYNMEAVVEHTKTGIQQLEKAEKSQKSARPMKCIICLLCTIAVLLLILVLKHRH</sequence>
<dbReference type="InterPro" id="IPR006012">
    <property type="entry name" value="Syntaxin/epimorphin_CS"/>
</dbReference>
<keyword evidence="6 10" id="KW-1133">Transmembrane helix</keyword>
<keyword evidence="4 10" id="KW-0812">Transmembrane</keyword>
<dbReference type="GO" id="GO:0015031">
    <property type="term" value="P:protein transport"/>
    <property type="evidence" value="ECO:0007669"/>
    <property type="project" value="UniProtKB-KW"/>
</dbReference>
<evidence type="ECO:0000256" key="2">
    <source>
        <dbReference type="ARBA" id="ARBA00009063"/>
    </source>
</evidence>
<dbReference type="GO" id="GO:0000139">
    <property type="term" value="C:Golgi membrane"/>
    <property type="evidence" value="ECO:0007669"/>
    <property type="project" value="UniProtKB-SubCell"/>
</dbReference>
<dbReference type="PANTHER" id="PTHR19957:SF83">
    <property type="entry name" value="SYNTAXIN-16"/>
    <property type="match status" value="1"/>
</dbReference>
<comment type="subcellular location">
    <subcellularLocation>
        <location evidence="1">Golgi apparatus membrane</location>
        <topology evidence="1">Single-pass type IV membrane protein</topology>
    </subcellularLocation>
</comment>
<comment type="similarity">
    <text evidence="2">Belongs to the syntaxin family.</text>
</comment>
<name>A0ABD3Q4V9_9STRA</name>
<dbReference type="EMBL" id="JALLPJ020000334">
    <property type="protein sequence ID" value="KAL3795077.1"/>
    <property type="molecule type" value="Genomic_DNA"/>
</dbReference>
<dbReference type="InterPro" id="IPR010989">
    <property type="entry name" value="SNARE"/>
</dbReference>
<keyword evidence="9 10" id="KW-0472">Membrane</keyword>
<feature type="transmembrane region" description="Helical" evidence="10">
    <location>
        <begin position="296"/>
        <end position="313"/>
    </location>
</feature>
<comment type="caution">
    <text evidence="12">The sequence shown here is derived from an EMBL/GenBank/DDBJ whole genome shotgun (WGS) entry which is preliminary data.</text>
</comment>
<evidence type="ECO:0000256" key="9">
    <source>
        <dbReference type="ARBA" id="ARBA00023136"/>
    </source>
</evidence>
<dbReference type="PROSITE" id="PS50192">
    <property type="entry name" value="T_SNARE"/>
    <property type="match status" value="1"/>
</dbReference>
<keyword evidence="7" id="KW-0333">Golgi apparatus</keyword>
<evidence type="ECO:0000259" key="11">
    <source>
        <dbReference type="PROSITE" id="PS50192"/>
    </source>
</evidence>